<feature type="compositionally biased region" description="Polar residues" evidence="3">
    <location>
        <begin position="325"/>
        <end position="337"/>
    </location>
</feature>
<dbReference type="GO" id="GO:0000723">
    <property type="term" value="P:telomere maintenance"/>
    <property type="evidence" value="ECO:0007669"/>
    <property type="project" value="TreeGrafter"/>
</dbReference>
<dbReference type="SUPFAM" id="SSF52540">
    <property type="entry name" value="P-loop containing nucleoside triphosphate hydrolases"/>
    <property type="match status" value="1"/>
</dbReference>
<evidence type="ECO:0000313" key="5">
    <source>
        <dbReference type="Proteomes" id="UP000235371"/>
    </source>
</evidence>
<dbReference type="PANTHER" id="PTHR46457:SF1">
    <property type="entry name" value="DNA REPAIR PROTEIN RAD51 HOMOLOG 4"/>
    <property type="match status" value="1"/>
</dbReference>
<name>A0A2J6SUS8_9HELO</name>
<dbReference type="GO" id="GO:0000400">
    <property type="term" value="F:four-way junction DNA binding"/>
    <property type="evidence" value="ECO:0007669"/>
    <property type="project" value="TreeGrafter"/>
</dbReference>
<sequence length="493" mass="53432">MIEIDHTAVNNPDPPLPEPAKPILASQLLELEKDQRKRFTEGGRNERISSGCSEIDEILGGGCERGIVVGLSAEGSEGRFISLHLLASILLYNLASSSNLSSRPSAIIVDTTGSFPVPLLAKVLKARLISSRAASTTAAVQTGNYDISGQKLAVTDGEVEKGVQRCLEMVAISRVFDIEGLWEVLGEVGRDGTSHDDSDTPVSTHDPTTSERSPQRPTEIADSEAELTPEAATPLPPSQNKTEQDLGIEIIIIDNITHLITSLLARKEKSEAHSLLTLLSLTLHTMTHTHNILTLLHNSTVPTKSSTSTSNYTYPTTTSNLTTSRNQNHQSRQPQTPTSIFLSNPTKPALGQIFTQFPELHLFISKLPRGRGDAEILYGHDEDSVSVLQGSVNVKYCFVVEVLKDETPNLGTQGERDTGKGKELDGEDGKGKKFGWREQRWTAVDVMADGTGFEGAFQVKGNMRGMGLERERIGGLTDVGNVAKIYGFGGRRV</sequence>
<proteinExistence type="predicted"/>
<dbReference type="AlphaFoldDB" id="A0A2J6SUS8"/>
<accession>A0A2J6SUS8</accession>
<dbReference type="Proteomes" id="UP000235371">
    <property type="component" value="Unassembled WGS sequence"/>
</dbReference>
<reference evidence="4 5" key="1">
    <citation type="submission" date="2016-04" db="EMBL/GenBank/DDBJ databases">
        <title>A degradative enzymes factory behind the ericoid mycorrhizal symbiosis.</title>
        <authorList>
            <consortium name="DOE Joint Genome Institute"/>
            <person name="Martino E."/>
            <person name="Morin E."/>
            <person name="Grelet G."/>
            <person name="Kuo A."/>
            <person name="Kohler A."/>
            <person name="Daghino S."/>
            <person name="Barry K."/>
            <person name="Choi C."/>
            <person name="Cichocki N."/>
            <person name="Clum A."/>
            <person name="Copeland A."/>
            <person name="Hainaut M."/>
            <person name="Haridas S."/>
            <person name="Labutti K."/>
            <person name="Lindquist E."/>
            <person name="Lipzen A."/>
            <person name="Khouja H.-R."/>
            <person name="Murat C."/>
            <person name="Ohm R."/>
            <person name="Olson A."/>
            <person name="Spatafora J."/>
            <person name="Veneault-Fourrey C."/>
            <person name="Henrissat B."/>
            <person name="Grigoriev I."/>
            <person name="Martin F."/>
            <person name="Perotto S."/>
        </authorList>
    </citation>
    <scope>NUCLEOTIDE SEQUENCE [LARGE SCALE GENOMIC DNA]</scope>
    <source>
        <strain evidence="4 5">E</strain>
    </source>
</reference>
<evidence type="ECO:0000313" key="4">
    <source>
        <dbReference type="EMBL" id="PMD54520.1"/>
    </source>
</evidence>
<dbReference type="GO" id="GO:0005815">
    <property type="term" value="C:microtubule organizing center"/>
    <property type="evidence" value="ECO:0007669"/>
    <property type="project" value="TreeGrafter"/>
</dbReference>
<protein>
    <recommendedName>
        <fullName evidence="6">DNA recombination and repair protein Rad51-like C-terminal domain-containing protein</fullName>
    </recommendedName>
</protein>
<dbReference type="EMBL" id="KZ613859">
    <property type="protein sequence ID" value="PMD54520.1"/>
    <property type="molecule type" value="Genomic_DNA"/>
</dbReference>
<evidence type="ECO:0008006" key="6">
    <source>
        <dbReference type="Google" id="ProtNLM"/>
    </source>
</evidence>
<organism evidence="4 5">
    <name type="scientific">Hyaloscypha bicolor E</name>
    <dbReference type="NCBI Taxonomy" id="1095630"/>
    <lineage>
        <taxon>Eukaryota</taxon>
        <taxon>Fungi</taxon>
        <taxon>Dikarya</taxon>
        <taxon>Ascomycota</taxon>
        <taxon>Pezizomycotina</taxon>
        <taxon>Leotiomycetes</taxon>
        <taxon>Helotiales</taxon>
        <taxon>Hyaloscyphaceae</taxon>
        <taxon>Hyaloscypha</taxon>
        <taxon>Hyaloscypha bicolor</taxon>
    </lineage>
</organism>
<evidence type="ECO:0000256" key="3">
    <source>
        <dbReference type="SAM" id="MobiDB-lite"/>
    </source>
</evidence>
<dbReference type="GO" id="GO:0000724">
    <property type="term" value="P:double-strand break repair via homologous recombination"/>
    <property type="evidence" value="ECO:0007669"/>
    <property type="project" value="TreeGrafter"/>
</dbReference>
<feature type="region of interest" description="Disordered" evidence="3">
    <location>
        <begin position="189"/>
        <end position="242"/>
    </location>
</feature>
<comment type="subcellular location">
    <subcellularLocation>
        <location evidence="1">Nucleus</location>
    </subcellularLocation>
</comment>
<evidence type="ECO:0000256" key="1">
    <source>
        <dbReference type="ARBA" id="ARBA00004123"/>
    </source>
</evidence>
<feature type="compositionally biased region" description="Polar residues" evidence="3">
    <location>
        <begin position="200"/>
        <end position="216"/>
    </location>
</feature>
<dbReference type="STRING" id="1095630.A0A2J6SUS8"/>
<dbReference type="PANTHER" id="PTHR46457">
    <property type="entry name" value="DNA REPAIR PROTEIN RAD51 HOMOLOG 4"/>
    <property type="match status" value="1"/>
</dbReference>
<keyword evidence="2" id="KW-0539">Nucleus</keyword>
<dbReference type="GO" id="GO:0003697">
    <property type="term" value="F:single-stranded DNA binding"/>
    <property type="evidence" value="ECO:0007669"/>
    <property type="project" value="TreeGrafter"/>
</dbReference>
<gene>
    <name evidence="4" type="ORF">K444DRAFT_667215</name>
</gene>
<dbReference type="Gene3D" id="3.40.50.300">
    <property type="entry name" value="P-loop containing nucleotide triphosphate hydrolases"/>
    <property type="match status" value="1"/>
</dbReference>
<dbReference type="InParanoid" id="A0A2J6SUS8"/>
<dbReference type="GeneID" id="36595348"/>
<dbReference type="GO" id="GO:0005657">
    <property type="term" value="C:replication fork"/>
    <property type="evidence" value="ECO:0007669"/>
    <property type="project" value="TreeGrafter"/>
</dbReference>
<dbReference type="GO" id="GO:0007131">
    <property type="term" value="P:reciprocal meiotic recombination"/>
    <property type="evidence" value="ECO:0007669"/>
    <property type="project" value="TreeGrafter"/>
</dbReference>
<dbReference type="RefSeq" id="XP_024731424.1">
    <property type="nucleotide sequence ID" value="XM_024887272.1"/>
</dbReference>
<feature type="compositionally biased region" description="Low complexity" evidence="3">
    <location>
        <begin position="304"/>
        <end position="324"/>
    </location>
</feature>
<dbReference type="GO" id="GO:0008094">
    <property type="term" value="F:ATP-dependent activity, acting on DNA"/>
    <property type="evidence" value="ECO:0007669"/>
    <property type="project" value="TreeGrafter"/>
</dbReference>
<dbReference type="InterPro" id="IPR027417">
    <property type="entry name" value="P-loop_NTPase"/>
</dbReference>
<feature type="region of interest" description="Disordered" evidence="3">
    <location>
        <begin position="408"/>
        <end position="431"/>
    </location>
</feature>
<dbReference type="OrthoDB" id="336321at2759"/>
<evidence type="ECO:0000256" key="2">
    <source>
        <dbReference type="ARBA" id="ARBA00023242"/>
    </source>
</evidence>
<feature type="compositionally biased region" description="Basic and acidic residues" evidence="3">
    <location>
        <begin position="414"/>
        <end position="431"/>
    </location>
</feature>
<dbReference type="InterPro" id="IPR051988">
    <property type="entry name" value="HRR_RAD51_Paralog"/>
</dbReference>
<feature type="region of interest" description="Disordered" evidence="3">
    <location>
        <begin position="304"/>
        <end position="337"/>
    </location>
</feature>
<dbReference type="GO" id="GO:0042148">
    <property type="term" value="P:DNA strand invasion"/>
    <property type="evidence" value="ECO:0007669"/>
    <property type="project" value="TreeGrafter"/>
</dbReference>
<feature type="compositionally biased region" description="Basic and acidic residues" evidence="3">
    <location>
        <begin position="189"/>
        <end position="198"/>
    </location>
</feature>
<keyword evidence="5" id="KW-1185">Reference proteome</keyword>
<dbReference type="GO" id="GO:0033063">
    <property type="term" value="C:Rad51B-Rad51C-Rad51D-XRCC2 complex"/>
    <property type="evidence" value="ECO:0007669"/>
    <property type="project" value="TreeGrafter"/>
</dbReference>